<name>A0A4Y2FGH0_ARAVE</name>
<gene>
    <name evidence="1" type="ORF">AVEN_28654_1</name>
</gene>
<dbReference type="Proteomes" id="UP000499080">
    <property type="component" value="Unassembled WGS sequence"/>
</dbReference>
<dbReference type="AlphaFoldDB" id="A0A4Y2FGH0"/>
<evidence type="ECO:0000313" key="2">
    <source>
        <dbReference type="Proteomes" id="UP000499080"/>
    </source>
</evidence>
<sequence length="93" mass="10564">MESNVLEFVQDIVISPPESDKYAILKNRIIETYSLTDVSTLRTLLQGIELGDQRPSILLTPMRDLAGKHFSDDLLKSLWLDRLPENIKLVLVA</sequence>
<accession>A0A4Y2FGH0</accession>
<dbReference type="EMBL" id="BGPR01000931">
    <property type="protein sequence ID" value="GBM40502.1"/>
    <property type="molecule type" value="Genomic_DNA"/>
</dbReference>
<protein>
    <submittedName>
        <fullName evidence="1">Uncharacterized protein</fullName>
    </submittedName>
</protein>
<comment type="caution">
    <text evidence="1">The sequence shown here is derived from an EMBL/GenBank/DDBJ whole genome shotgun (WGS) entry which is preliminary data.</text>
</comment>
<dbReference type="PANTHER" id="PTHR33327">
    <property type="entry name" value="ENDONUCLEASE"/>
    <property type="match status" value="1"/>
</dbReference>
<reference evidence="1 2" key="1">
    <citation type="journal article" date="2019" name="Sci. Rep.">
        <title>Orb-weaving spider Araneus ventricosus genome elucidates the spidroin gene catalogue.</title>
        <authorList>
            <person name="Kono N."/>
            <person name="Nakamura H."/>
            <person name="Ohtoshi R."/>
            <person name="Moran D.A.P."/>
            <person name="Shinohara A."/>
            <person name="Yoshida Y."/>
            <person name="Fujiwara M."/>
            <person name="Mori M."/>
            <person name="Tomita M."/>
            <person name="Arakawa K."/>
        </authorList>
    </citation>
    <scope>NUCLEOTIDE SEQUENCE [LARGE SCALE GENOMIC DNA]</scope>
</reference>
<proteinExistence type="predicted"/>
<keyword evidence="2" id="KW-1185">Reference proteome</keyword>
<organism evidence="1 2">
    <name type="scientific">Araneus ventricosus</name>
    <name type="common">Orbweaver spider</name>
    <name type="synonym">Epeira ventricosa</name>
    <dbReference type="NCBI Taxonomy" id="182803"/>
    <lineage>
        <taxon>Eukaryota</taxon>
        <taxon>Metazoa</taxon>
        <taxon>Ecdysozoa</taxon>
        <taxon>Arthropoda</taxon>
        <taxon>Chelicerata</taxon>
        <taxon>Arachnida</taxon>
        <taxon>Araneae</taxon>
        <taxon>Araneomorphae</taxon>
        <taxon>Entelegynae</taxon>
        <taxon>Araneoidea</taxon>
        <taxon>Araneidae</taxon>
        <taxon>Araneus</taxon>
    </lineage>
</organism>
<evidence type="ECO:0000313" key="1">
    <source>
        <dbReference type="EMBL" id="GBM40502.1"/>
    </source>
</evidence>
<dbReference type="OrthoDB" id="6426556at2759"/>
<dbReference type="PANTHER" id="PTHR33327:SF3">
    <property type="entry name" value="RNA-DIRECTED DNA POLYMERASE"/>
    <property type="match status" value="1"/>
</dbReference>